<keyword evidence="4" id="KW-0813">Transport</keyword>
<dbReference type="InterPro" id="IPR002528">
    <property type="entry name" value="MATE_fam"/>
</dbReference>
<evidence type="ECO:0000256" key="5">
    <source>
        <dbReference type="ARBA" id="ARBA00031636"/>
    </source>
</evidence>
<dbReference type="InterPro" id="IPR050222">
    <property type="entry name" value="MATE_MdtK"/>
</dbReference>
<comment type="similarity">
    <text evidence="2">Belongs to the multi antimicrobial extrusion (MATE) (TC 2.A.66.1) family.</text>
</comment>
<keyword evidence="8" id="KW-1185">Reference proteome</keyword>
<reference evidence="7" key="1">
    <citation type="submission" date="2021-11" db="EMBL/GenBank/DDBJ databases">
        <title>The first genome sequence of unculturable Mycoplasma faucium obtained by de novo assembly of metagenomic reads.</title>
        <authorList>
            <person name="Sabat A.J."/>
            <person name="Bathoorn E."/>
            <person name="Akkerboom V."/>
            <person name="Friedrich A.W."/>
        </authorList>
    </citation>
    <scope>NUCLEOTIDE SEQUENCE [LARGE SCALE GENOMIC DNA]</scope>
    <source>
        <strain evidence="7">UMCG-MFM1</strain>
    </source>
</reference>
<feature type="transmembrane region" description="Helical" evidence="6">
    <location>
        <begin position="107"/>
        <end position="129"/>
    </location>
</feature>
<name>A0ABZ2TLM8_9BACT</name>
<dbReference type="PANTHER" id="PTHR43298">
    <property type="entry name" value="MULTIDRUG RESISTANCE PROTEIN NORM-RELATED"/>
    <property type="match status" value="1"/>
</dbReference>
<dbReference type="EMBL" id="CP088155">
    <property type="protein sequence ID" value="WYM97359.1"/>
    <property type="molecule type" value="Genomic_DNA"/>
</dbReference>
<feature type="transmembrane region" description="Helical" evidence="6">
    <location>
        <begin position="261"/>
        <end position="281"/>
    </location>
</feature>
<keyword evidence="6" id="KW-1133">Transmembrane helix</keyword>
<evidence type="ECO:0000256" key="4">
    <source>
        <dbReference type="ARBA" id="ARBA00022448"/>
    </source>
</evidence>
<proteinExistence type="inferred from homology"/>
<gene>
    <name evidence="7" type="ORF">LQ356_00475</name>
</gene>
<feature type="transmembrane region" description="Helical" evidence="6">
    <location>
        <begin position="21"/>
        <end position="45"/>
    </location>
</feature>
<evidence type="ECO:0000256" key="2">
    <source>
        <dbReference type="ARBA" id="ARBA00010199"/>
    </source>
</evidence>
<feature type="transmembrane region" description="Helical" evidence="6">
    <location>
        <begin position="490"/>
        <end position="509"/>
    </location>
</feature>
<dbReference type="RefSeq" id="WP_405311771.1">
    <property type="nucleotide sequence ID" value="NZ_CP088155.1"/>
</dbReference>
<feature type="transmembrane region" description="Helical" evidence="6">
    <location>
        <begin position="456"/>
        <end position="478"/>
    </location>
</feature>
<feature type="transmembrane region" description="Helical" evidence="6">
    <location>
        <begin position="65"/>
        <end position="86"/>
    </location>
</feature>
<feature type="transmembrane region" description="Helical" evidence="6">
    <location>
        <begin position="426"/>
        <end position="444"/>
    </location>
</feature>
<feature type="transmembrane region" description="Helical" evidence="6">
    <location>
        <begin position="387"/>
        <end position="406"/>
    </location>
</feature>
<keyword evidence="6" id="KW-0812">Transmembrane</keyword>
<evidence type="ECO:0000313" key="7">
    <source>
        <dbReference type="EMBL" id="WYM97359.1"/>
    </source>
</evidence>
<feature type="transmembrane region" description="Helical" evidence="6">
    <location>
        <begin position="302"/>
        <end position="323"/>
    </location>
</feature>
<dbReference type="Pfam" id="PF01554">
    <property type="entry name" value="MatE"/>
    <property type="match status" value="1"/>
</dbReference>
<evidence type="ECO:0000256" key="3">
    <source>
        <dbReference type="ARBA" id="ARBA00020268"/>
    </source>
</evidence>
<organism evidence="7 8">
    <name type="scientific">Metamycoplasma faucium</name>
    <dbReference type="NCBI Taxonomy" id="56142"/>
    <lineage>
        <taxon>Bacteria</taxon>
        <taxon>Bacillati</taxon>
        <taxon>Mycoplasmatota</taxon>
        <taxon>Mycoplasmoidales</taxon>
        <taxon>Metamycoplasmataceae</taxon>
        <taxon>Metamycoplasma</taxon>
    </lineage>
</organism>
<protein>
    <recommendedName>
        <fullName evidence="3">Probable multidrug resistance protein NorM</fullName>
    </recommendedName>
    <alternativeName>
        <fullName evidence="5">Multidrug-efflux transporter</fullName>
    </alternativeName>
</protein>
<keyword evidence="6" id="KW-0472">Membrane</keyword>
<comment type="function">
    <text evidence="1">Multidrug efflux pump.</text>
</comment>
<feature type="transmembrane region" description="Helical" evidence="6">
    <location>
        <begin position="343"/>
        <end position="366"/>
    </location>
</feature>
<evidence type="ECO:0000313" key="8">
    <source>
        <dbReference type="Proteomes" id="UP001622612"/>
    </source>
</evidence>
<evidence type="ECO:0000256" key="1">
    <source>
        <dbReference type="ARBA" id="ARBA00003408"/>
    </source>
</evidence>
<sequence>MKKIKSLFYIYKFKSFLKFGLIMFIQTFFLAIITFVTSLAIAIYGKVWHIDGSFSGRYFYLTSKINTIFKIIMFLPIIFQFGVLIISSHMHGRQDYFGMKKILFNAIYLSVIINLIFYLLIFFISPLLLPLSGVKDQPVYGWETKNNYEIFLKNKLLAKKNGINEIEILNFLLYGGNFKHLKFENTYPLKVLENELSSSIKFIRIALLELFIFSIAQIFCSSLISSKKNLYASISYSLGLLTRLFWTYFVFTNNKIINSFYFSFEGVAGSLVHFFLSLIFLKKFLFKGEKYKFKYTNFDSRFISKLFVIGLPIALESGIWYFSQFLIARSIPLFNLQDKYIGIFKALNSLYDVFASFAYGLSFLASSFISEEYAKNNIKEIKLIQKSLFKIALIVQIIFGLINIALTKPLLKIYSINDKLIVSIGYILMFIYSLKLIADLGNLITLRSLWGVNITWYPLSVSILTMIILQIFLTYSTLELLNNKNINTETIFCVFVFSTIIDPLTRTIIYKIKWNKLFRKIYFSNKTRVSIW</sequence>
<evidence type="ECO:0000256" key="6">
    <source>
        <dbReference type="SAM" id="Phobius"/>
    </source>
</evidence>
<feature type="transmembrane region" description="Helical" evidence="6">
    <location>
        <begin position="230"/>
        <end position="249"/>
    </location>
</feature>
<accession>A0ABZ2TLM8</accession>
<dbReference type="Proteomes" id="UP001622612">
    <property type="component" value="Chromosome"/>
</dbReference>
<feature type="transmembrane region" description="Helical" evidence="6">
    <location>
        <begin position="202"/>
        <end position="223"/>
    </location>
</feature>
<dbReference type="PANTHER" id="PTHR43298:SF2">
    <property type="entry name" value="FMN_FAD EXPORTER YEEO-RELATED"/>
    <property type="match status" value="1"/>
</dbReference>